<accession>A0A1T3NYH8</accession>
<protein>
    <recommendedName>
        <fullName evidence="3">Type II toxin-antitoxin system RelE/ParE family toxin</fullName>
    </recommendedName>
</protein>
<reference evidence="1 2" key="1">
    <citation type="submission" date="2017-03" db="EMBL/GenBank/DDBJ databases">
        <title>Draft genome sequence of Streptomyces scabrisporus NF3, endophyte isolated from Amphipterygium adstringens.</title>
        <authorList>
            <person name="Vazquez M."/>
            <person name="Ceapa C.D."/>
            <person name="Rodriguez Luna D."/>
            <person name="Sanchez Esquivel S."/>
        </authorList>
    </citation>
    <scope>NUCLEOTIDE SEQUENCE [LARGE SCALE GENOMIC DNA]</scope>
    <source>
        <strain evidence="1 2">NF3</strain>
    </source>
</reference>
<name>A0A1T3NYH8_9ACTN</name>
<evidence type="ECO:0000313" key="1">
    <source>
        <dbReference type="EMBL" id="OPC81906.1"/>
    </source>
</evidence>
<dbReference type="Gene3D" id="3.30.2310.20">
    <property type="entry name" value="RelE-like"/>
    <property type="match status" value="1"/>
</dbReference>
<gene>
    <name evidence="1" type="ORF">B4N89_14030</name>
</gene>
<sequence>MSYSIAYSPACERARLSLPADKRRDLDNGMARIAQDPYGCGSSATYHKDRREATCGSVIVVYQVTNNSLLVTVVELMG</sequence>
<dbReference type="Proteomes" id="UP000190037">
    <property type="component" value="Unassembled WGS sequence"/>
</dbReference>
<proteinExistence type="predicted"/>
<evidence type="ECO:0008006" key="3">
    <source>
        <dbReference type="Google" id="ProtNLM"/>
    </source>
</evidence>
<dbReference type="STRING" id="159449.B4N89_14030"/>
<organism evidence="1 2">
    <name type="scientific">Embleya scabrispora</name>
    <dbReference type="NCBI Taxonomy" id="159449"/>
    <lineage>
        <taxon>Bacteria</taxon>
        <taxon>Bacillati</taxon>
        <taxon>Actinomycetota</taxon>
        <taxon>Actinomycetes</taxon>
        <taxon>Kitasatosporales</taxon>
        <taxon>Streptomycetaceae</taxon>
        <taxon>Embleya</taxon>
    </lineage>
</organism>
<dbReference type="AlphaFoldDB" id="A0A1T3NYH8"/>
<dbReference type="InterPro" id="IPR035093">
    <property type="entry name" value="RelE/ParE_toxin_dom_sf"/>
</dbReference>
<evidence type="ECO:0000313" key="2">
    <source>
        <dbReference type="Proteomes" id="UP000190037"/>
    </source>
</evidence>
<keyword evidence="2" id="KW-1185">Reference proteome</keyword>
<comment type="caution">
    <text evidence="1">The sequence shown here is derived from an EMBL/GenBank/DDBJ whole genome shotgun (WGS) entry which is preliminary data.</text>
</comment>
<dbReference type="EMBL" id="MWQN01000001">
    <property type="protein sequence ID" value="OPC81906.1"/>
    <property type="molecule type" value="Genomic_DNA"/>
</dbReference>